<feature type="binding site" evidence="10">
    <location>
        <position position="51"/>
    </location>
    <ligand>
        <name>substrate</name>
    </ligand>
</feature>
<comment type="caution">
    <text evidence="12">The sequence shown here is derived from an EMBL/GenBank/DDBJ whole genome shotgun (WGS) entry which is preliminary data.</text>
</comment>
<dbReference type="InterPro" id="IPR011060">
    <property type="entry name" value="RibuloseP-bd_barrel"/>
</dbReference>
<comment type="similarity">
    <text evidence="6 10 11">Belongs to the ribulose-phosphate 3-epimerase family.</text>
</comment>
<comment type="function">
    <text evidence="10">Catalyzes the reversible epimerization of D-ribulose 5-phosphate to D-xylulose 5-phosphate.</text>
</comment>
<dbReference type="InterPro" id="IPR026019">
    <property type="entry name" value="Ribul_P_3_epim"/>
</dbReference>
<dbReference type="GO" id="GO:0004750">
    <property type="term" value="F:D-ribulose-phosphate 3-epimerase activity"/>
    <property type="evidence" value="ECO:0007669"/>
    <property type="project" value="UniProtKB-EC"/>
</dbReference>
<feature type="binding site" evidence="10">
    <location>
        <position position="216"/>
    </location>
    <ligand>
        <name>a divalent metal cation</name>
        <dbReference type="ChEBI" id="CHEBI:60240"/>
    </ligand>
</feature>
<comment type="pathway">
    <text evidence="10">Carbohydrate degradation.</text>
</comment>
<dbReference type="EMBL" id="JAGTUK010000003">
    <property type="protein sequence ID" value="MBS0024890.1"/>
    <property type="molecule type" value="Genomic_DNA"/>
</dbReference>
<dbReference type="NCBIfam" id="NF004076">
    <property type="entry name" value="PRK05581.1-4"/>
    <property type="match status" value="1"/>
</dbReference>
<feature type="binding site" evidence="10">
    <location>
        <position position="107"/>
    </location>
    <ligand>
        <name>a divalent metal cation</name>
        <dbReference type="ChEBI" id="CHEBI:60240"/>
    </ligand>
</feature>
<evidence type="ECO:0000313" key="12">
    <source>
        <dbReference type="EMBL" id="MBS0024890.1"/>
    </source>
</evidence>
<keyword evidence="9 10" id="KW-0413">Isomerase</keyword>
<dbReference type="SUPFAM" id="SSF51366">
    <property type="entry name" value="Ribulose-phoshate binding barrel"/>
    <property type="match status" value="1"/>
</dbReference>
<dbReference type="EC" id="5.1.3.1" evidence="7 10"/>
<dbReference type="Proteomes" id="UP000678243">
    <property type="component" value="Unassembled WGS sequence"/>
</dbReference>
<feature type="active site" description="Proton donor" evidence="10">
    <location>
        <position position="216"/>
    </location>
</feature>
<dbReference type="PIRSF" id="PIRSF001461">
    <property type="entry name" value="RPE"/>
    <property type="match status" value="1"/>
</dbReference>
<evidence type="ECO:0000256" key="8">
    <source>
        <dbReference type="ARBA" id="ARBA00022723"/>
    </source>
</evidence>
<comment type="cofactor">
    <cofactor evidence="10">
        <name>a divalent metal cation</name>
        <dbReference type="ChEBI" id="CHEBI:60240"/>
    </cofactor>
    <text evidence="10">Binds 1 divalent metal cation per subunit.</text>
</comment>
<keyword evidence="13" id="KW-1185">Reference proteome</keyword>
<evidence type="ECO:0000256" key="6">
    <source>
        <dbReference type="ARBA" id="ARBA00009541"/>
    </source>
</evidence>
<feature type="binding site" evidence="10">
    <location>
        <position position="74"/>
    </location>
    <ligand>
        <name>a divalent metal cation</name>
        <dbReference type="ChEBI" id="CHEBI:60240"/>
    </ligand>
</feature>
<feature type="binding site" evidence="10">
    <location>
        <begin position="238"/>
        <end position="239"/>
    </location>
    <ligand>
        <name>substrate</name>
    </ligand>
</feature>
<dbReference type="InterPro" id="IPR000056">
    <property type="entry name" value="Ribul_P_3_epim-like"/>
</dbReference>
<gene>
    <name evidence="10 12" type="primary">rpe</name>
    <name evidence="12" type="ORF">KE274_12315</name>
</gene>
<evidence type="ECO:0000256" key="5">
    <source>
        <dbReference type="ARBA" id="ARBA00001954"/>
    </source>
</evidence>
<keyword evidence="10 11" id="KW-0119">Carbohydrate metabolism</keyword>
<dbReference type="InterPro" id="IPR013785">
    <property type="entry name" value="Aldolase_TIM"/>
</dbReference>
<dbReference type="PROSITE" id="PS01086">
    <property type="entry name" value="RIBUL_P_3_EPIMER_2"/>
    <property type="match status" value="1"/>
</dbReference>
<comment type="cofactor">
    <cofactor evidence="4">
        <name>Zn(2+)</name>
        <dbReference type="ChEBI" id="CHEBI:29105"/>
    </cofactor>
</comment>
<reference evidence="12 13" key="1">
    <citation type="submission" date="2021-04" db="EMBL/GenBank/DDBJ databases">
        <title>Whole genome analysis of root endophytic bacterium Microbacterium paraoxydans ku-mp colonizing RP-bio226 rice variety.</title>
        <authorList>
            <person name="Ulaganathan K."/>
            <person name="Latha B."/>
        </authorList>
    </citation>
    <scope>NUCLEOTIDE SEQUENCE [LARGE SCALE GENOMIC DNA]</scope>
    <source>
        <strain evidence="13">ku-mp</strain>
    </source>
</reference>
<comment type="cofactor">
    <cofactor evidence="3">
        <name>Co(2+)</name>
        <dbReference type="ChEBI" id="CHEBI:48828"/>
    </cofactor>
</comment>
<feature type="binding site" evidence="10">
    <location>
        <position position="76"/>
    </location>
    <ligand>
        <name>a divalent metal cation</name>
        <dbReference type="ChEBI" id="CHEBI:60240"/>
    </ligand>
</feature>
<protein>
    <recommendedName>
        <fullName evidence="7 10">Ribulose-phosphate 3-epimerase</fullName>
        <ecNumber evidence="7 10">5.1.3.1</ecNumber>
    </recommendedName>
</protein>
<name>A0ABS5IPI9_9MICO</name>
<evidence type="ECO:0000313" key="13">
    <source>
        <dbReference type="Proteomes" id="UP000678243"/>
    </source>
</evidence>
<evidence type="ECO:0000256" key="2">
    <source>
        <dbReference type="ARBA" id="ARBA00001936"/>
    </source>
</evidence>
<evidence type="ECO:0000256" key="4">
    <source>
        <dbReference type="ARBA" id="ARBA00001947"/>
    </source>
</evidence>
<dbReference type="PANTHER" id="PTHR11749">
    <property type="entry name" value="RIBULOSE-5-PHOSPHATE-3-EPIMERASE"/>
    <property type="match status" value="1"/>
</dbReference>
<dbReference type="HAMAP" id="MF_02227">
    <property type="entry name" value="RPE"/>
    <property type="match status" value="1"/>
</dbReference>
<evidence type="ECO:0000256" key="7">
    <source>
        <dbReference type="ARBA" id="ARBA00013188"/>
    </source>
</evidence>
<proteinExistence type="inferred from homology"/>
<comment type="cofactor">
    <cofactor evidence="5">
        <name>Fe(2+)</name>
        <dbReference type="ChEBI" id="CHEBI:29033"/>
    </cofactor>
</comment>
<dbReference type="NCBIfam" id="TIGR01163">
    <property type="entry name" value="rpe"/>
    <property type="match status" value="1"/>
</dbReference>
<feature type="active site" description="Proton acceptor" evidence="10">
    <location>
        <position position="76"/>
    </location>
</feature>
<organism evidence="12 13">
    <name type="scientific">Microbacterium paraoxydans</name>
    <dbReference type="NCBI Taxonomy" id="199592"/>
    <lineage>
        <taxon>Bacteria</taxon>
        <taxon>Bacillati</taxon>
        <taxon>Actinomycetota</taxon>
        <taxon>Actinomycetes</taxon>
        <taxon>Micrococcales</taxon>
        <taxon>Microbacteriaceae</taxon>
        <taxon>Microbacterium</taxon>
    </lineage>
</organism>
<evidence type="ECO:0000256" key="9">
    <source>
        <dbReference type="ARBA" id="ARBA00023235"/>
    </source>
</evidence>
<comment type="catalytic activity">
    <reaction evidence="1 10 11">
        <text>D-ribulose 5-phosphate = D-xylulose 5-phosphate</text>
        <dbReference type="Rhea" id="RHEA:13677"/>
        <dbReference type="ChEBI" id="CHEBI:57737"/>
        <dbReference type="ChEBI" id="CHEBI:58121"/>
        <dbReference type="EC" id="5.1.3.1"/>
    </reaction>
</comment>
<dbReference type="Pfam" id="PF00834">
    <property type="entry name" value="Ribul_P_3_epim"/>
    <property type="match status" value="1"/>
</dbReference>
<evidence type="ECO:0000256" key="11">
    <source>
        <dbReference type="PIRNR" id="PIRNR001461"/>
    </source>
</evidence>
<comment type="cofactor">
    <cofactor evidence="2">
        <name>Mn(2+)</name>
        <dbReference type="ChEBI" id="CHEBI:29035"/>
    </cofactor>
</comment>
<dbReference type="CDD" id="cd00429">
    <property type="entry name" value="RPE"/>
    <property type="match status" value="1"/>
</dbReference>
<feature type="binding site" evidence="10">
    <location>
        <position position="107"/>
    </location>
    <ligand>
        <name>substrate</name>
    </ligand>
</feature>
<evidence type="ECO:0000256" key="3">
    <source>
        <dbReference type="ARBA" id="ARBA00001941"/>
    </source>
</evidence>
<keyword evidence="8 10" id="KW-0479">Metal-binding</keyword>
<feature type="binding site" evidence="10">
    <location>
        <begin position="183"/>
        <end position="186"/>
    </location>
    <ligand>
        <name>substrate</name>
    </ligand>
</feature>
<accession>A0ABS5IPI9</accession>
<sequence length="265" mass="28197">MVVPRRAVPSCGRTVTAPTPCSSRCCSARTTTPNGRTETVELPTAPRINPSILAADFVNMQAELARIATADFAHVDVMDNHFVPNLTFGPQMVQRIQETSPVPLDVHLMITDPDRWAPGYAELGAASVTFHLEAAGDPVTLARRLRDIGARAGVAVKPGTPVEGLFPVLDEFDQILVMTVEPGFGGQGFMPETMPKLRALADEARRRGSRVWLQVDGGISDDTIAQAAAAGADTFVAGSAVYGQDDVEAAVARLRHLARAASLES</sequence>
<evidence type="ECO:0000256" key="10">
    <source>
        <dbReference type="HAMAP-Rule" id="MF_02227"/>
    </source>
</evidence>
<dbReference type="Gene3D" id="3.20.20.70">
    <property type="entry name" value="Aldolase class I"/>
    <property type="match status" value="1"/>
</dbReference>
<evidence type="ECO:0000256" key="1">
    <source>
        <dbReference type="ARBA" id="ARBA00001782"/>
    </source>
</evidence>
<feature type="binding site" evidence="10">
    <location>
        <begin position="216"/>
        <end position="218"/>
    </location>
    <ligand>
        <name>substrate</name>
    </ligand>
</feature>